<reference evidence="1 2" key="1">
    <citation type="submission" date="2024-03" db="EMBL/GenBank/DDBJ databases">
        <authorList>
            <person name="Jo J.-H."/>
        </authorList>
    </citation>
    <scope>NUCLEOTIDE SEQUENCE [LARGE SCALE GENOMIC DNA]</scope>
    <source>
        <strain evidence="1 2">PS1R-30</strain>
    </source>
</reference>
<gene>
    <name evidence="1" type="ORF">WG901_04080</name>
</gene>
<proteinExistence type="predicted"/>
<name>A0ABU8RS54_9SPHN</name>
<sequence>MDETLANPTSTGEKPAKERFAKAIEEAKAGAQALGKEAQERADLYRDKVTSTSGEWTAQAKEKATSYANEGKAKASEGIAAVSKLVTENAGLIDEKVGVKYGDYARSAAQSLQDVSARLDAKELDELAEEAKEFVRKSPGLAIGIAAVGGFLLARLLRGSND</sequence>
<keyword evidence="2" id="KW-1185">Reference proteome</keyword>
<evidence type="ECO:0000313" key="1">
    <source>
        <dbReference type="EMBL" id="MEJ5975798.1"/>
    </source>
</evidence>
<evidence type="ECO:0008006" key="3">
    <source>
        <dbReference type="Google" id="ProtNLM"/>
    </source>
</evidence>
<dbReference type="RefSeq" id="WP_339585729.1">
    <property type="nucleotide sequence ID" value="NZ_JBBHJZ010000001.1"/>
</dbReference>
<comment type="caution">
    <text evidence="1">The sequence shown here is derived from an EMBL/GenBank/DDBJ whole genome shotgun (WGS) entry which is preliminary data.</text>
</comment>
<organism evidence="1 2">
    <name type="scientific">Novosphingobium anseongense</name>
    <dbReference type="NCBI Taxonomy" id="3133436"/>
    <lineage>
        <taxon>Bacteria</taxon>
        <taxon>Pseudomonadati</taxon>
        <taxon>Pseudomonadota</taxon>
        <taxon>Alphaproteobacteria</taxon>
        <taxon>Sphingomonadales</taxon>
        <taxon>Sphingomonadaceae</taxon>
        <taxon>Novosphingobium</taxon>
    </lineage>
</organism>
<dbReference type="Proteomes" id="UP001361239">
    <property type="component" value="Unassembled WGS sequence"/>
</dbReference>
<dbReference type="EMBL" id="JBBHJZ010000001">
    <property type="protein sequence ID" value="MEJ5975798.1"/>
    <property type="molecule type" value="Genomic_DNA"/>
</dbReference>
<accession>A0ABU8RS54</accession>
<evidence type="ECO:0000313" key="2">
    <source>
        <dbReference type="Proteomes" id="UP001361239"/>
    </source>
</evidence>
<protein>
    <recommendedName>
        <fullName evidence="3">DUF883 domain-containing protein</fullName>
    </recommendedName>
</protein>